<evidence type="ECO:0000256" key="3">
    <source>
        <dbReference type="SAM" id="MobiDB-lite"/>
    </source>
</evidence>
<keyword evidence="1" id="KW-0547">Nucleotide-binding</keyword>
<sequence length="903" mass="94944">MATSLSRVVGRGQDTVAAWRDVDALDVLVERTEQVELLERLVSGLADRNSAAVVVRGRPGTGRSELLRRAGELARAHGVRVISAAGSPEESSLRYGVVSQLLGALRPVGCPLWTHPMWTDPSRDAELLPMLCRDFLSVARKAPLLVVVDDAQWADAHSVRWLQAMARRLSDVPLMLLLSLTSGSAAEDAQLPSTVSAAVVPATHLIDLRPLSAAGVRQVLAAAHTGPVPEAFAAATAQITGGNAAVLHAVLRHFARAGLAPTAAQVPQVRASAVRAVGERVDRLLAGIPAGLVDLLRVLAVCGGHLDFELMLSLAGPRARSASGTLDLLARTGLVRLHGGNPELVDATTAARVLAGMSASDRAELYARAAQLAHRCASADEGLASLLLGARPIGEPWAVEVLRRAAAHSREHGQPHRAGELLARALREPLDPVVRAQLVVELAVAGTPSFPAAGDRRLGELISEPGGDELAPFRLRAADLLLARGEAELVRQHLARAVHTSETPALLALYWLAENSSPDDAGLTSPDLASVPPLPDRPTDPGQAGAAAWRLAARGQDRDRAGELARAALHAGDLTGAPLCPRVAASRALMLGDDRVEALAGLDQVLADANRLGATSVAALVLGLRASVGLRFGQLDEAERDLGEALRRVPLRDWHPRLAPGALAVAVLLHLRRGEPGQAERALAEFAAHQPDGAVQGAAWSYLLFARGRLRLAVGDASAALADLRECGRELLARGWTNPALLPWRSVAALAHHALGEQSAAARLLAEEQQLAAAWGAAGAVRVAELAAATVLGGPDRTRTPAVPRPDPATQLLVASRAAPGRQGEPEPATGPAPVRPLTEAENRIVQLAVRGYPNSRIAQELAVTRRTVEQHLTRVYHKLGIPGRHHLGPALRHTGGRAGEED</sequence>
<accession>A0AAE3KDF5</accession>
<evidence type="ECO:0000256" key="1">
    <source>
        <dbReference type="ARBA" id="ARBA00022741"/>
    </source>
</evidence>
<feature type="region of interest" description="Disordered" evidence="3">
    <location>
        <begin position="817"/>
        <end position="838"/>
    </location>
</feature>
<gene>
    <name evidence="5" type="ORF">LX83_000841</name>
</gene>
<dbReference type="GO" id="GO:0003677">
    <property type="term" value="F:DNA binding"/>
    <property type="evidence" value="ECO:0007669"/>
    <property type="project" value="InterPro"/>
</dbReference>
<dbReference type="Proteomes" id="UP001206128">
    <property type="component" value="Unassembled WGS sequence"/>
</dbReference>
<feature type="region of interest" description="Disordered" evidence="3">
    <location>
        <begin position="882"/>
        <end position="903"/>
    </location>
</feature>
<dbReference type="PROSITE" id="PS00622">
    <property type="entry name" value="HTH_LUXR_1"/>
    <property type="match status" value="1"/>
</dbReference>
<dbReference type="InterPro" id="IPR036388">
    <property type="entry name" value="WH-like_DNA-bd_sf"/>
</dbReference>
<dbReference type="Gene3D" id="1.25.40.10">
    <property type="entry name" value="Tetratricopeptide repeat domain"/>
    <property type="match status" value="1"/>
</dbReference>
<dbReference type="SUPFAM" id="SSF48452">
    <property type="entry name" value="TPR-like"/>
    <property type="match status" value="1"/>
</dbReference>
<dbReference type="Gene3D" id="1.10.10.10">
    <property type="entry name" value="Winged helix-like DNA-binding domain superfamily/Winged helix DNA-binding domain"/>
    <property type="match status" value="1"/>
</dbReference>
<dbReference type="GO" id="GO:0005737">
    <property type="term" value="C:cytoplasm"/>
    <property type="evidence" value="ECO:0007669"/>
    <property type="project" value="TreeGrafter"/>
</dbReference>
<proteinExistence type="predicted"/>
<evidence type="ECO:0000313" key="5">
    <source>
        <dbReference type="EMBL" id="MCP2164001.1"/>
    </source>
</evidence>
<dbReference type="SMART" id="SM00421">
    <property type="entry name" value="HTH_LUXR"/>
    <property type="match status" value="1"/>
</dbReference>
<comment type="caution">
    <text evidence="5">The sequence shown here is derived from an EMBL/GenBank/DDBJ whole genome shotgun (WGS) entry which is preliminary data.</text>
</comment>
<dbReference type="InterPro" id="IPR000792">
    <property type="entry name" value="Tscrpt_reg_LuxR_C"/>
</dbReference>
<evidence type="ECO:0000256" key="2">
    <source>
        <dbReference type="ARBA" id="ARBA00022840"/>
    </source>
</evidence>
<keyword evidence="6" id="KW-1185">Reference proteome</keyword>
<dbReference type="GO" id="GO:0006355">
    <property type="term" value="P:regulation of DNA-templated transcription"/>
    <property type="evidence" value="ECO:0007669"/>
    <property type="project" value="InterPro"/>
</dbReference>
<keyword evidence="2" id="KW-0067">ATP-binding</keyword>
<dbReference type="GO" id="GO:0004016">
    <property type="term" value="F:adenylate cyclase activity"/>
    <property type="evidence" value="ECO:0007669"/>
    <property type="project" value="TreeGrafter"/>
</dbReference>
<feature type="region of interest" description="Disordered" evidence="3">
    <location>
        <begin position="521"/>
        <end position="545"/>
    </location>
</feature>
<evidence type="ECO:0000259" key="4">
    <source>
        <dbReference type="PROSITE" id="PS00622"/>
    </source>
</evidence>
<dbReference type="GO" id="GO:0005524">
    <property type="term" value="F:ATP binding"/>
    <property type="evidence" value="ECO:0007669"/>
    <property type="project" value="UniProtKB-KW"/>
</dbReference>
<dbReference type="PRINTS" id="PR00038">
    <property type="entry name" value="HTHLUXR"/>
</dbReference>
<dbReference type="PANTHER" id="PTHR16305">
    <property type="entry name" value="TESTICULAR SOLUBLE ADENYLYL CYCLASE"/>
    <property type="match status" value="1"/>
</dbReference>
<dbReference type="Pfam" id="PF00196">
    <property type="entry name" value="GerE"/>
    <property type="match status" value="1"/>
</dbReference>
<dbReference type="EMBL" id="JAMTCK010000002">
    <property type="protein sequence ID" value="MCP2164001.1"/>
    <property type="molecule type" value="Genomic_DNA"/>
</dbReference>
<name>A0AAE3KDF5_9PSEU</name>
<dbReference type="PANTHER" id="PTHR16305:SF35">
    <property type="entry name" value="TRANSCRIPTIONAL ACTIVATOR DOMAIN"/>
    <property type="match status" value="1"/>
</dbReference>
<protein>
    <submittedName>
        <fullName evidence="5">Regulatory protein, luxR family</fullName>
    </submittedName>
</protein>
<organism evidence="5 6">
    <name type="scientific">Goodfellowiella coeruleoviolacea</name>
    <dbReference type="NCBI Taxonomy" id="334858"/>
    <lineage>
        <taxon>Bacteria</taxon>
        <taxon>Bacillati</taxon>
        <taxon>Actinomycetota</taxon>
        <taxon>Actinomycetes</taxon>
        <taxon>Pseudonocardiales</taxon>
        <taxon>Pseudonocardiaceae</taxon>
        <taxon>Goodfellowiella</taxon>
    </lineage>
</organism>
<dbReference type="AlphaFoldDB" id="A0AAE3KDF5"/>
<reference evidence="5" key="1">
    <citation type="submission" date="2022-06" db="EMBL/GenBank/DDBJ databases">
        <title>Genomic Encyclopedia of Archaeal and Bacterial Type Strains, Phase II (KMG-II): from individual species to whole genera.</title>
        <authorList>
            <person name="Goeker M."/>
        </authorList>
    </citation>
    <scope>NUCLEOTIDE SEQUENCE</scope>
    <source>
        <strain evidence="5">DSM 43935</strain>
    </source>
</reference>
<dbReference type="RefSeq" id="WP_253767240.1">
    <property type="nucleotide sequence ID" value="NZ_JAMTCK010000002.1"/>
</dbReference>
<dbReference type="Pfam" id="PF13191">
    <property type="entry name" value="AAA_16"/>
    <property type="match status" value="1"/>
</dbReference>
<dbReference type="SUPFAM" id="SSF46894">
    <property type="entry name" value="C-terminal effector domain of the bipartite response regulators"/>
    <property type="match status" value="1"/>
</dbReference>
<evidence type="ECO:0000313" key="6">
    <source>
        <dbReference type="Proteomes" id="UP001206128"/>
    </source>
</evidence>
<feature type="domain" description="HTH luxR-type" evidence="4">
    <location>
        <begin position="852"/>
        <end position="879"/>
    </location>
</feature>
<dbReference type="InterPro" id="IPR027417">
    <property type="entry name" value="P-loop_NTPase"/>
</dbReference>
<dbReference type="InterPro" id="IPR041664">
    <property type="entry name" value="AAA_16"/>
</dbReference>
<dbReference type="SUPFAM" id="SSF52540">
    <property type="entry name" value="P-loop containing nucleoside triphosphate hydrolases"/>
    <property type="match status" value="1"/>
</dbReference>
<dbReference type="InterPro" id="IPR011990">
    <property type="entry name" value="TPR-like_helical_dom_sf"/>
</dbReference>
<dbReference type="InterPro" id="IPR016032">
    <property type="entry name" value="Sig_transdc_resp-reg_C-effctor"/>
</dbReference>